<sequence>MKNDYLTTKNFNSDMTDSVSSQYQSFVAKEMILYDLPLLGKLDTFLGTAYYKHEFDNLNEYTYSDTLKSLIANILNESVSDGSFTIKIMVETWNAKLESLYPEGIPDTSAIFKQLPSTVFESSPESDSDGPIEAKNITDVSNLTFSTNGVVSIKNLMVIQLNLGIINVTTHYVDEKGDSLSPDTEIETDFHTKNQLTATTVSGYHVQNIKTTESLTNVNTDIKNGSVSVVAPTDGEVTFVYAKDQVTYTVTPVDKNGKPINCLTPSDPITADIGSNVNIPDYPGYTASPGQDLVVPNKANGTQIDIQVEYTPDTFVPNNGDDANPISEVLVHRTIQYKGAGVMTPADVVQDVIYKLMTDETTGVMDTAERI</sequence>
<gene>
    <name evidence="3" type="ORF">GA842_02270</name>
</gene>
<accession>A0AAP5T9R0</accession>
<dbReference type="AlphaFoldDB" id="A0AAP5T9R0"/>
<dbReference type="EMBL" id="WERX01000005">
    <property type="protein sequence ID" value="MDV7693723.1"/>
    <property type="molecule type" value="Genomic_DNA"/>
</dbReference>
<evidence type="ECO:0000313" key="4">
    <source>
        <dbReference type="Proteomes" id="UP001275867"/>
    </source>
</evidence>
<evidence type="ECO:0000313" key="3">
    <source>
        <dbReference type="EMBL" id="MDV7693723.1"/>
    </source>
</evidence>
<dbReference type="Gene3D" id="3.10.20.320">
    <property type="entry name" value="Putative peptidoglycan bound protein (lpxtg motif)"/>
    <property type="match status" value="1"/>
</dbReference>
<reference evidence="3" key="1">
    <citation type="submission" date="2019-10" db="EMBL/GenBank/DDBJ databases">
        <title>Malate fermentation in French cider.</title>
        <authorList>
            <person name="Cousin F.J."/>
            <person name="Medina Fernandez S."/>
            <person name="Misery B."/>
            <person name="Laplace J.-M."/>
            <person name="Cretenet M."/>
        </authorList>
    </citation>
    <scope>NUCLEOTIDE SEQUENCE</scope>
    <source>
        <strain evidence="3">UCMA15901</strain>
    </source>
</reference>
<name>A0AAP5T9R0_9LACO</name>
<proteinExistence type="predicted"/>
<dbReference type="Proteomes" id="UP001275867">
    <property type="component" value="Unassembled WGS sequence"/>
</dbReference>
<evidence type="ECO:0000256" key="1">
    <source>
        <dbReference type="ARBA" id="ARBA00022737"/>
    </source>
</evidence>
<protein>
    <recommendedName>
        <fullName evidence="2">MucBP domain-containing protein</fullName>
    </recommendedName>
</protein>
<dbReference type="Pfam" id="PF06458">
    <property type="entry name" value="MucBP"/>
    <property type="match status" value="1"/>
</dbReference>
<feature type="domain" description="MucBP" evidence="2">
    <location>
        <begin position="167"/>
        <end position="241"/>
    </location>
</feature>
<dbReference type="InterPro" id="IPR009459">
    <property type="entry name" value="MucBP_dom"/>
</dbReference>
<organism evidence="3 4">
    <name type="scientific">Pediococcus parvulus</name>
    <dbReference type="NCBI Taxonomy" id="54062"/>
    <lineage>
        <taxon>Bacteria</taxon>
        <taxon>Bacillati</taxon>
        <taxon>Bacillota</taxon>
        <taxon>Bacilli</taxon>
        <taxon>Lactobacillales</taxon>
        <taxon>Lactobacillaceae</taxon>
        <taxon>Pediococcus</taxon>
    </lineage>
</organism>
<keyword evidence="1" id="KW-0677">Repeat</keyword>
<dbReference type="RefSeq" id="WP_317762710.1">
    <property type="nucleotide sequence ID" value="NZ_WERX01000005.1"/>
</dbReference>
<evidence type="ECO:0000259" key="2">
    <source>
        <dbReference type="Pfam" id="PF06458"/>
    </source>
</evidence>
<comment type="caution">
    <text evidence="3">The sequence shown here is derived from an EMBL/GenBank/DDBJ whole genome shotgun (WGS) entry which is preliminary data.</text>
</comment>